<sequence length="130" mass="14661">MMYQQVLLNIKDRKFQHIFWRPNPNGDIQEYELNTVTYGSAPSAFQALRVLHQLVLDEDASFPAASKANLSESYVDDIVSGAGSEQEAKLLQMELESLMSLCGFELRKLSSNRPSLLSAMPNEHVEPLIF</sequence>
<dbReference type="Proteomes" id="UP001558652">
    <property type="component" value="Unassembled WGS sequence"/>
</dbReference>
<dbReference type="AlphaFoldDB" id="A0ABD0YQV8"/>
<dbReference type="PANTHER" id="PTHR47331">
    <property type="entry name" value="PHD-TYPE DOMAIN-CONTAINING PROTEIN"/>
    <property type="match status" value="1"/>
</dbReference>
<keyword evidence="2" id="KW-1185">Reference proteome</keyword>
<gene>
    <name evidence="1" type="ORF">AAG570_008396</name>
</gene>
<reference evidence="1 2" key="1">
    <citation type="submission" date="2024-07" db="EMBL/GenBank/DDBJ databases">
        <title>Chromosome-level genome assembly of the water stick insect Ranatra chinensis (Heteroptera: Nepidae).</title>
        <authorList>
            <person name="Liu X."/>
        </authorList>
    </citation>
    <scope>NUCLEOTIDE SEQUENCE [LARGE SCALE GENOMIC DNA]</scope>
    <source>
        <strain evidence="1">Cailab_2021Rc</strain>
        <tissue evidence="1">Muscle</tissue>
    </source>
</reference>
<name>A0ABD0YQV8_9HEMI</name>
<organism evidence="1 2">
    <name type="scientific">Ranatra chinensis</name>
    <dbReference type="NCBI Taxonomy" id="642074"/>
    <lineage>
        <taxon>Eukaryota</taxon>
        <taxon>Metazoa</taxon>
        <taxon>Ecdysozoa</taxon>
        <taxon>Arthropoda</taxon>
        <taxon>Hexapoda</taxon>
        <taxon>Insecta</taxon>
        <taxon>Pterygota</taxon>
        <taxon>Neoptera</taxon>
        <taxon>Paraneoptera</taxon>
        <taxon>Hemiptera</taxon>
        <taxon>Heteroptera</taxon>
        <taxon>Panheteroptera</taxon>
        <taxon>Nepomorpha</taxon>
        <taxon>Nepidae</taxon>
        <taxon>Ranatrinae</taxon>
        <taxon>Ranatra</taxon>
    </lineage>
</organism>
<comment type="caution">
    <text evidence="1">The sequence shown here is derived from an EMBL/GenBank/DDBJ whole genome shotgun (WGS) entry which is preliminary data.</text>
</comment>
<protein>
    <submittedName>
        <fullName evidence="1">Uncharacterized protein</fullName>
    </submittedName>
</protein>
<evidence type="ECO:0000313" key="2">
    <source>
        <dbReference type="Proteomes" id="UP001558652"/>
    </source>
</evidence>
<dbReference type="EMBL" id="JBFDAA010000003">
    <property type="protein sequence ID" value="KAL1138332.1"/>
    <property type="molecule type" value="Genomic_DNA"/>
</dbReference>
<proteinExistence type="predicted"/>
<accession>A0ABD0YQV8</accession>
<evidence type="ECO:0000313" key="1">
    <source>
        <dbReference type="EMBL" id="KAL1138332.1"/>
    </source>
</evidence>